<evidence type="ECO:0008006" key="10">
    <source>
        <dbReference type="Google" id="ProtNLM"/>
    </source>
</evidence>
<dbReference type="InterPro" id="IPR013783">
    <property type="entry name" value="Ig-like_fold"/>
</dbReference>
<sequence length="3010" mass="308959">MNKQFKQDSDVSHSFDVPTTGRPSRSWLRKACHGGLRGLAALGLMAGLMAAAPAAQAYNVGLSSFQDSTSPWLMANGDPSGTNEGSNLTPLGGIVVYDAVIANIEASSVSGIAAVFDMAPGMTVYEIPSNCTSQTASSGALRIVCEFTSLPALGTEAFQLKMATSGMAKSVVGVHGAVGLTNQVPALNESVQALDPATHAFFQGDSNTSNNKLSDNTTLTDSADLELVKTSNPAAPGSVIGGGEVTYTLTVTNKGPGPASNFNVRDSLPSGFTVVAGSFQGAGAGWAWNAATTTATHATGLAANASTTFSFKAKADISAGDVTNHALVTSVGTIDTQPNNNPAQADTRVRAGADLGVDIAWSKSPATTDQPLDLKITVTNKGPETVNDAVIKGSLPAGMPWAGVDVSQAPSWACVPDVAGADPVLFTCTRQPGFSKSASGEVITINSTAPATPGDYTASATVDSALLEDPVTTNDSDSATVSVLADGADLELGKSKVNLQSLTDPGLAPNKVPAGNTVASDMLSTLTLHNNGPADVIGNAEIQELLAEGEEFKGVYNGNFDCAAVPAAWSSGVRQLVTCTLKAAAYPFKLGQTEPLRLVTRARELPTGGAGALLVNNACTGGTMPNGYVGSAIANEPTTSTGVNADKVTANDCANGDGVAVTQGVANLRVSKETRAPNSGDRVLKVTDTEMSYIITVTNTGDATTGVVVNDKIPGWSSFTKATVTNTANWDCTAVETVICRSNATVMASGAVNTITIKLTHTDDVSPGFLVDSVGKVLACPNAPPVATNQPHFHCNTVGVGIDGTQPNSLGEGDWTDNYASDWVSAERYANMKTQSKTITTGRDDGQAGVNSVYRVEYRNDGPSAVPGVVMRDTFKLLAGDAGFVLIEAKTAGGATCTVVSKDPGITELQGQGGMSYSNTNSALVQNLTVACPAVDFTAGSAQTLNITIRPNVNSGNTGRYFDNTGNFIISTGTGADYHGSDANGDFIYNSNTNVSDDTQDATLTFKQGEADLAVQKKDVFDTFKDPIGYDGTQPAKNVLTYMLEVTNGGPSIATNVIANDWLTPPAGKTVSFVGASATSSTSDADYGSTLCAVQGPATVTGNAAKTEKLHVLCTLPGAGYGANNAPGVISSTTGQNKSYVYLRYRYETEPGASGDTVNNQVVVSSSERDPQGGNNDVTETTTLYMTADMGVVKTMVATEPSVDPRVALPPSVGVVSIEQNFWYVLTATNHGSGQSLARDRAQANGGGGTVIVDTLPAGVVVTEPGEIRWQKIGPAFTGATPNGSGLCTLASRTITCEVGDVTFASGNLGTVRIIVPSRWNALPPGSTAPLGTSNNTAKVTTEQIDPNPVNDSTTVPLDVVNLSIAGVVFVDSNGGASDGIKQGAETGINGVTITLSGKDLNGATVTRTLTTANGGAYRFDNLPPSDEAGYTVTQNHVAGYSNGLVAPPTSGSDSATFNPGSYLAAVDSTYVAVVTPGVVANLGTIGTKGATAINYNFPKVQAVTLSGYVYADIGLNYVRDGSDPAISSATVELLDASGNKIATETTDQYGYYEFTELHPGLTYSLREPLPAGYQDLPAAINPGKIGGVLCTTCSTQTVAANASRIDNIKLVAGSGTEFNFGEAQVASVAGVVYVDREDPTGTGLYDGNGTYNSGVDRGLAGVAIALYDESGVTLLSETTTDASGAYGFVDFNKAAGKVVAGAKYTIRQTQPVALRSGKEANSNVINTVMVPATGLLGQNFGEIAGSISGRIYLDTANDGVYSAADEDLNGVSVSLGANTLNVFGEAVAAQQTVAGKYVFRDLPNGTYAVTEQTQPLYKTVTTLNGATNAGSVSAGGTAGLATSKSVVPSAITGIAIAAGGSSPDNNFGEILPVSVAGTVFMDVNNDGVMSGAAEVGLDGVLIQLTGVDDLGQVTTTMVVPVNTANGGTFLFEGLRPGTYVLTEPNQPTGTANGITTAGTVSNIASGTATPVTTLPSAISAINLTVPGSASIDNLFGETPRDSSISGKVWLDTNDDGIVGSGENGLGGVTVTLEGTATDGTKISETVTTNPDGSYAFVGLPPGNYTIIEPTQPANTVDGKTVPGSTGGAAGNQGDPASVISTITLGVTTHSVDNNFAELPSGSISGRVYNDSNDNGVIEADEVGYANVDVVLSGTDDMGVAVNMTLKTDKNGAYSFEGLRPGTYAVTEPTQPPATLNGFTTPGSIGGQRVGTATDKATVPSKISAITLAIGAKSIDNNFGEIGDSPDMLVSKSSTTVKFTVNNVATYIIRVRNGGQKPSFGEYIVKDRLPAGLSLAEVPAGNGWTCSGAVGDARFECRSSEVVKAGATSLSDITVKANVSAQAAKAGTVNNAVLIEGGGENEFRTPTTTERSTFEGDVSKLPVCDTAITQNVCRVPNQVQLSSSVGGTVWFDIGGDDTLLDGGDERLHSWIVELVDATSGAVSKSTVTAADGSYRFGDVIPGQKWNLQFRDPVSGVLWAWPVNKETAGGMGVSCDADKAISGSTASACRISENGSSQLQVVLEAGVHMPQQSLPVDPSGVVYDAITRDPVPGSIVTLSPVGVCNGYDPKTAVLNSMAGGYSIEGNAISMTVGNSGYYQFMFGPAAPARCEFRLTVTPPSGYKFASTMIPSQDGSLSPAGAAGTSHLVQPQANAPTGAVGTPTQYWLTLFAGSATAGIVHNHIPLDTAEATGLVISKTGDRQTAEIGDTVQYTITVRQTAGSALATVNIVDTLPRGFTYIDGTGRVGGRAVDNPLGKPGPRLGFNLGPIDVGGQLVLTYRVRVGVGAQQGDGVNRAQAHGCSINGGCIDPVGLTPVPGSVPSNRAEYRVRVTGGVFTEEACVLGKIFVDCNNNHVQDREELGIPGVRMYFSNGTWMISDSEGKYSYCGLTPQSHTLKVDPSTLPVGARLTTSSNRNLGDADSLFLDLKNGELHRADFVEGSCSNPLLEQVKARRTQGEVRAPETETGQSQLRFDSKPARAPQQATDSSKQGPIVQPRPNPPSAAAQQEVQP</sequence>
<dbReference type="OrthoDB" id="28717at2"/>
<feature type="region of interest" description="Disordered" evidence="5">
    <location>
        <begin position="2952"/>
        <end position="3010"/>
    </location>
</feature>
<feature type="domain" description="SD-repeat containing protein B" evidence="7">
    <location>
        <begin position="1507"/>
        <end position="1575"/>
    </location>
</feature>
<feature type="domain" description="SD-repeat containing protein B" evidence="7">
    <location>
        <begin position="1747"/>
        <end position="1839"/>
    </location>
</feature>
<evidence type="ECO:0000256" key="3">
    <source>
        <dbReference type="ARBA" id="ARBA00022525"/>
    </source>
</evidence>
<dbReference type="Proteomes" id="UP000051863">
    <property type="component" value="Unassembled WGS sequence"/>
</dbReference>
<feature type="domain" description="DUF11" evidence="6">
    <location>
        <begin position="354"/>
        <end position="481"/>
    </location>
</feature>
<dbReference type="InterPro" id="IPR047589">
    <property type="entry name" value="DUF11_rpt"/>
</dbReference>
<dbReference type="PATRIC" id="fig|405446.3.peg.2264"/>
<evidence type="ECO:0000256" key="1">
    <source>
        <dbReference type="ARBA" id="ARBA00004613"/>
    </source>
</evidence>
<evidence type="ECO:0000256" key="5">
    <source>
        <dbReference type="SAM" id="MobiDB-lite"/>
    </source>
</evidence>
<keyword evidence="4" id="KW-0732">Signal</keyword>
<dbReference type="SUPFAM" id="SSF117074">
    <property type="entry name" value="Hypothetical protein PA1324"/>
    <property type="match status" value="7"/>
</dbReference>
<feature type="domain" description="DUF11" evidence="6">
    <location>
        <begin position="2247"/>
        <end position="2355"/>
    </location>
</feature>
<evidence type="ECO:0000313" key="8">
    <source>
        <dbReference type="EMBL" id="KRG66606.1"/>
    </source>
</evidence>
<comment type="subcellular location">
    <subcellularLocation>
        <location evidence="1">Secreted</location>
    </subcellularLocation>
</comment>
<name>A0A0R0CLF2_9GAMM</name>
<proteinExistence type="inferred from homology"/>
<dbReference type="Pfam" id="PF01345">
    <property type="entry name" value="DUF11"/>
    <property type="match status" value="4"/>
</dbReference>
<evidence type="ECO:0000256" key="2">
    <source>
        <dbReference type="ARBA" id="ARBA00007257"/>
    </source>
</evidence>
<dbReference type="GO" id="GO:0005576">
    <property type="term" value="C:extracellular region"/>
    <property type="evidence" value="ECO:0007669"/>
    <property type="project" value="UniProtKB-SubCell"/>
</dbReference>
<dbReference type="InterPro" id="IPR018247">
    <property type="entry name" value="EF_Hand_1_Ca_BS"/>
</dbReference>
<reference evidence="8 9" key="1">
    <citation type="submission" date="2015-05" db="EMBL/GenBank/DDBJ databases">
        <title>Genome sequencing and analysis of members of genus Stenotrophomonas.</title>
        <authorList>
            <person name="Patil P.P."/>
            <person name="Midha S."/>
            <person name="Patil P.B."/>
        </authorList>
    </citation>
    <scope>NUCLEOTIDE SEQUENCE [LARGE SCALE GENOMIC DNA]</scope>
    <source>
        <strain evidence="8 9">DSM 18941</strain>
    </source>
</reference>
<accession>A0A0R0CLF2</accession>
<dbReference type="Gene3D" id="2.60.40.10">
    <property type="entry name" value="Immunoglobulins"/>
    <property type="match status" value="11"/>
</dbReference>
<feature type="domain" description="SD-repeat containing protein B" evidence="7">
    <location>
        <begin position="1365"/>
        <end position="1455"/>
    </location>
</feature>
<feature type="region of interest" description="Disordered" evidence="5">
    <location>
        <begin position="1"/>
        <end position="23"/>
    </location>
</feature>
<dbReference type="InterPro" id="IPR001434">
    <property type="entry name" value="OmcB-like_DUF11"/>
</dbReference>
<evidence type="ECO:0000313" key="9">
    <source>
        <dbReference type="Proteomes" id="UP000051863"/>
    </source>
</evidence>
<evidence type="ECO:0000259" key="7">
    <source>
        <dbReference type="Pfam" id="PF17210"/>
    </source>
</evidence>
<feature type="domain" description="DUF11" evidence="6">
    <location>
        <begin position="2692"/>
        <end position="2797"/>
    </location>
</feature>
<evidence type="ECO:0000256" key="4">
    <source>
        <dbReference type="ARBA" id="ARBA00022729"/>
    </source>
</evidence>
<evidence type="ECO:0000259" key="6">
    <source>
        <dbReference type="Pfam" id="PF01345"/>
    </source>
</evidence>
<organism evidence="8 9">
    <name type="scientific">Stenotrophomonas terrae</name>
    <dbReference type="NCBI Taxonomy" id="405446"/>
    <lineage>
        <taxon>Bacteria</taxon>
        <taxon>Pseudomonadati</taxon>
        <taxon>Pseudomonadota</taxon>
        <taxon>Gammaproteobacteria</taxon>
        <taxon>Lysobacterales</taxon>
        <taxon>Lysobacteraceae</taxon>
        <taxon>Stenotrophomonas</taxon>
    </lineage>
</organism>
<dbReference type="NCBIfam" id="TIGR01451">
    <property type="entry name" value="B_ant_repeat"/>
    <property type="match status" value="2"/>
</dbReference>
<gene>
    <name evidence="8" type="ORF">ABB27_13225</name>
</gene>
<dbReference type="PANTHER" id="PTHR36108">
    <property type="entry name" value="COLOSSIN-B-RELATED"/>
    <property type="match status" value="1"/>
</dbReference>
<dbReference type="Gene3D" id="2.60.40.740">
    <property type="match status" value="1"/>
</dbReference>
<dbReference type="EMBL" id="LDJJ01000044">
    <property type="protein sequence ID" value="KRG66606.1"/>
    <property type="molecule type" value="Genomic_DNA"/>
</dbReference>
<feature type="compositionally biased region" description="Basic and acidic residues" evidence="5">
    <location>
        <begin position="1"/>
        <end position="13"/>
    </location>
</feature>
<keyword evidence="3" id="KW-0964">Secreted</keyword>
<feature type="domain" description="SD-repeat containing protein B" evidence="7">
    <location>
        <begin position="2005"/>
        <end position="2106"/>
    </location>
</feature>
<keyword evidence="9" id="KW-1185">Reference proteome</keyword>
<dbReference type="PROSITE" id="PS00018">
    <property type="entry name" value="EF_HAND_1"/>
    <property type="match status" value="1"/>
</dbReference>
<protein>
    <recommendedName>
        <fullName evidence="10">DUF11 domain-containing protein</fullName>
    </recommendedName>
</protein>
<dbReference type="Pfam" id="PF17210">
    <property type="entry name" value="SdrD_B"/>
    <property type="match status" value="6"/>
</dbReference>
<comment type="similarity">
    <text evidence="2">Belongs to the serine-aspartate repeat-containing protein (SDr) family.</text>
</comment>
<comment type="caution">
    <text evidence="8">The sequence shown here is derived from an EMBL/GenBank/DDBJ whole genome shotgun (WGS) entry which is preliminary data.</text>
</comment>
<dbReference type="PANTHER" id="PTHR36108:SF13">
    <property type="entry name" value="COLOSSIN-B-RELATED"/>
    <property type="match status" value="1"/>
</dbReference>
<feature type="domain" description="SD-repeat containing protein B" evidence="7">
    <location>
        <begin position="2123"/>
        <end position="2233"/>
    </location>
</feature>
<dbReference type="RefSeq" id="WP_057629257.1">
    <property type="nucleotide sequence ID" value="NZ_LDJJ01000044.1"/>
</dbReference>
<feature type="domain" description="SD-repeat containing protein B" evidence="7">
    <location>
        <begin position="1878"/>
        <end position="1968"/>
    </location>
</feature>
<dbReference type="InterPro" id="IPR033764">
    <property type="entry name" value="Sdr_B"/>
</dbReference>
<feature type="domain" description="DUF11" evidence="6">
    <location>
        <begin position="224"/>
        <end position="346"/>
    </location>
</feature>